<dbReference type="PANTHER" id="PTHR46009:SF1">
    <property type="entry name" value="VACUOLAR PROTEIN SORTING-ASSOCIATED PROTEIN VTA1 HOMOLOG"/>
    <property type="match status" value="1"/>
</dbReference>
<dbReference type="GO" id="GO:0010008">
    <property type="term" value="C:endosome membrane"/>
    <property type="evidence" value="ECO:0007669"/>
    <property type="project" value="UniProtKB-SubCell"/>
</dbReference>
<organism evidence="12 13">
    <name type="scientific">Eremothecium sinecaudum</name>
    <dbReference type="NCBI Taxonomy" id="45286"/>
    <lineage>
        <taxon>Eukaryota</taxon>
        <taxon>Fungi</taxon>
        <taxon>Dikarya</taxon>
        <taxon>Ascomycota</taxon>
        <taxon>Saccharomycotina</taxon>
        <taxon>Saccharomycetes</taxon>
        <taxon>Saccharomycetales</taxon>
        <taxon>Saccharomycetaceae</taxon>
        <taxon>Eremothecium</taxon>
    </lineage>
</organism>
<reference evidence="12 13" key="1">
    <citation type="submission" date="2016-01" db="EMBL/GenBank/DDBJ databases">
        <title>Genome sequence of the yeast Holleya sinecauda.</title>
        <authorList>
            <person name="Dietrich F.S."/>
        </authorList>
    </citation>
    <scope>NUCLEOTIDE SEQUENCE [LARGE SCALE GENOMIC DNA]</scope>
    <source>
        <strain evidence="12 13">ATCC 58844</strain>
    </source>
</reference>
<comment type="similarity">
    <text evidence="3">Belongs to the VTA1 family.</text>
</comment>
<keyword evidence="4" id="KW-0813">Transport</keyword>
<dbReference type="GO" id="GO:0032511">
    <property type="term" value="P:late endosome to vacuole transport via multivesicular body sorting pathway"/>
    <property type="evidence" value="ECO:0007669"/>
    <property type="project" value="InterPro"/>
</dbReference>
<keyword evidence="6" id="KW-0967">Endosome</keyword>
<keyword evidence="7" id="KW-0653">Protein transport</keyword>
<evidence type="ECO:0000256" key="8">
    <source>
        <dbReference type="ARBA" id="ARBA00023136"/>
    </source>
</evidence>
<comment type="subcellular location">
    <subcellularLocation>
        <location evidence="2">Cytoplasm</location>
    </subcellularLocation>
    <subcellularLocation>
        <location evidence="1">Endosome membrane</location>
        <topology evidence="1">Peripheral membrane protein</topology>
    </subcellularLocation>
</comment>
<feature type="domain" description="Vta1/callose synthase N-terminal" evidence="10">
    <location>
        <begin position="13"/>
        <end position="158"/>
    </location>
</feature>
<accession>A0A109UYK4</accession>
<dbReference type="PANTHER" id="PTHR46009">
    <property type="entry name" value="VACUOLAR PROTEIN SORTING-ASSOCIATED PROTEIN VTA1 HOMOLOG"/>
    <property type="match status" value="1"/>
</dbReference>
<dbReference type="AlphaFoldDB" id="A0A109UYK4"/>
<keyword evidence="9" id="KW-0175">Coiled coil</keyword>
<gene>
    <name evidence="12" type="ORF">AW171_hschr31360</name>
</gene>
<dbReference type="RefSeq" id="XP_017986518.1">
    <property type="nucleotide sequence ID" value="XM_018131594.1"/>
</dbReference>
<evidence type="ECO:0000256" key="1">
    <source>
        <dbReference type="ARBA" id="ARBA00004481"/>
    </source>
</evidence>
<dbReference type="InterPro" id="IPR023175">
    <property type="entry name" value="Vta1/CALS_N_sf"/>
</dbReference>
<keyword evidence="13" id="KW-1185">Reference proteome</keyword>
<evidence type="ECO:0000256" key="4">
    <source>
        <dbReference type="ARBA" id="ARBA00022448"/>
    </source>
</evidence>
<feature type="coiled-coil region" evidence="9">
    <location>
        <begin position="195"/>
        <end position="222"/>
    </location>
</feature>
<dbReference type="STRING" id="45286.A0A109UYK4"/>
<protein>
    <submittedName>
        <fullName evidence="12">HCL629Cp</fullName>
    </submittedName>
</protein>
<dbReference type="InterPro" id="IPR044538">
    <property type="entry name" value="Vta1-like"/>
</dbReference>
<proteinExistence type="inferred from homology"/>
<dbReference type="Proteomes" id="UP000243052">
    <property type="component" value="Chromosome iii"/>
</dbReference>
<dbReference type="GO" id="GO:0015031">
    <property type="term" value="P:protein transport"/>
    <property type="evidence" value="ECO:0007669"/>
    <property type="project" value="UniProtKB-KW"/>
</dbReference>
<dbReference type="InterPro" id="IPR039431">
    <property type="entry name" value="Vta1/CALS_N"/>
</dbReference>
<dbReference type="Gene3D" id="1.20.5.420">
    <property type="entry name" value="Immunoglobulin FC, subunit C"/>
    <property type="match status" value="1"/>
</dbReference>
<sequence>MDLKAARVDRLKIWCHDLSKIAPVVGYYMKLYAVELVLEQGVTGLRETAAKLLDEVEAFKKDASGADGDAGTALVLEDQEKAKAVVLHFAMKMENGILESIGAEGYTADLLKGLWCCIDLFECIIHLWGGKQLSEEEKKECKKRIKFAKYSLTKGKKQEVGGKNVPEDELGGRDSISSLVEFSGLGDMPTFLEGDELDEEVNENVEEELQDLEKEVEEDTAVLKTPIVAEEQRQQSRSPMKMADIDELMDRERKSDEVRRLAKYAISAMNYEDVTTAKRELEKALAILDTM</sequence>
<dbReference type="InterPro" id="IPR041212">
    <property type="entry name" value="Vta1_C"/>
</dbReference>
<dbReference type="GeneID" id="28722725"/>
<evidence type="ECO:0000259" key="10">
    <source>
        <dbReference type="Pfam" id="PF04652"/>
    </source>
</evidence>
<evidence type="ECO:0000256" key="3">
    <source>
        <dbReference type="ARBA" id="ARBA00007895"/>
    </source>
</evidence>
<dbReference type="Pfam" id="PF18097">
    <property type="entry name" value="Vta1_C"/>
    <property type="match status" value="1"/>
</dbReference>
<feature type="domain" description="Vta1 C-terminal" evidence="11">
    <location>
        <begin position="252"/>
        <end position="288"/>
    </location>
</feature>
<keyword evidence="8" id="KW-0472">Membrane</keyword>
<evidence type="ECO:0000313" key="12">
    <source>
        <dbReference type="EMBL" id="AMD19522.1"/>
    </source>
</evidence>
<evidence type="ECO:0000259" key="11">
    <source>
        <dbReference type="Pfam" id="PF18097"/>
    </source>
</evidence>
<dbReference type="OrthoDB" id="391137at2759"/>
<dbReference type="Gene3D" id="1.25.40.270">
    <property type="entry name" value="Vacuolar protein sorting-associated protein vta1"/>
    <property type="match status" value="1"/>
</dbReference>
<evidence type="ECO:0000313" key="13">
    <source>
        <dbReference type="Proteomes" id="UP000243052"/>
    </source>
</evidence>
<evidence type="ECO:0000256" key="6">
    <source>
        <dbReference type="ARBA" id="ARBA00022753"/>
    </source>
</evidence>
<keyword evidence="5" id="KW-0963">Cytoplasm</keyword>
<dbReference type="Pfam" id="PF04652">
    <property type="entry name" value="Vta1"/>
    <property type="match status" value="1"/>
</dbReference>
<evidence type="ECO:0000256" key="7">
    <source>
        <dbReference type="ARBA" id="ARBA00022927"/>
    </source>
</evidence>
<dbReference type="GO" id="GO:0005771">
    <property type="term" value="C:multivesicular body"/>
    <property type="evidence" value="ECO:0007669"/>
    <property type="project" value="TreeGrafter"/>
</dbReference>
<dbReference type="EMBL" id="CP014243">
    <property type="protein sequence ID" value="AMD19522.1"/>
    <property type="molecule type" value="Genomic_DNA"/>
</dbReference>
<name>A0A109UYK4_9SACH</name>
<evidence type="ECO:0000256" key="2">
    <source>
        <dbReference type="ARBA" id="ARBA00004496"/>
    </source>
</evidence>
<evidence type="ECO:0000256" key="9">
    <source>
        <dbReference type="SAM" id="Coils"/>
    </source>
</evidence>
<evidence type="ECO:0000256" key="5">
    <source>
        <dbReference type="ARBA" id="ARBA00022490"/>
    </source>
</evidence>